<feature type="region of interest" description="Disordered" evidence="1">
    <location>
        <begin position="176"/>
        <end position="309"/>
    </location>
</feature>
<feature type="compositionally biased region" description="Low complexity" evidence="1">
    <location>
        <begin position="447"/>
        <end position="458"/>
    </location>
</feature>
<feature type="compositionally biased region" description="Polar residues" evidence="1">
    <location>
        <begin position="566"/>
        <end position="588"/>
    </location>
</feature>
<keyword evidence="4" id="KW-1185">Reference proteome</keyword>
<evidence type="ECO:0000256" key="1">
    <source>
        <dbReference type="SAM" id="MobiDB-lite"/>
    </source>
</evidence>
<feature type="compositionally biased region" description="Polar residues" evidence="1">
    <location>
        <begin position="501"/>
        <end position="518"/>
    </location>
</feature>
<feature type="compositionally biased region" description="Polar residues" evidence="1">
    <location>
        <begin position="49"/>
        <end position="82"/>
    </location>
</feature>
<dbReference type="InterPro" id="IPR011990">
    <property type="entry name" value="TPR-like_helical_dom_sf"/>
</dbReference>
<feature type="compositionally biased region" description="Basic and acidic residues" evidence="1">
    <location>
        <begin position="95"/>
        <end position="115"/>
    </location>
</feature>
<evidence type="ECO:0000313" key="4">
    <source>
        <dbReference type="Proteomes" id="UP001295740"/>
    </source>
</evidence>
<evidence type="ECO:0000259" key="2">
    <source>
        <dbReference type="PROSITE" id="PS50030"/>
    </source>
</evidence>
<dbReference type="FunFam" id="1.25.40.10:FF:000354">
    <property type="entry name" value="UBA domain-containing protein 7"/>
    <property type="match status" value="1"/>
</dbReference>
<protein>
    <submittedName>
        <fullName evidence="3">Uu.00g087500.m01.CDS01</fullName>
    </submittedName>
</protein>
<name>A0AAI8VMD4_9PEZI</name>
<dbReference type="GO" id="GO:0030276">
    <property type="term" value="F:clathrin binding"/>
    <property type="evidence" value="ECO:0007669"/>
    <property type="project" value="TreeGrafter"/>
</dbReference>
<feature type="compositionally biased region" description="Polar residues" evidence="1">
    <location>
        <begin position="131"/>
        <end position="141"/>
    </location>
</feature>
<dbReference type="Gene3D" id="1.10.287.110">
    <property type="entry name" value="DnaJ domain"/>
    <property type="match status" value="1"/>
</dbReference>
<dbReference type="SUPFAM" id="SSF48452">
    <property type="entry name" value="TPR-like"/>
    <property type="match status" value="1"/>
</dbReference>
<feature type="compositionally biased region" description="Polar residues" evidence="1">
    <location>
        <begin position="190"/>
        <end position="208"/>
    </location>
</feature>
<dbReference type="PANTHER" id="PTHR23172:SF19">
    <property type="entry name" value="J DOMAIN-CONTAINING PROTEIN"/>
    <property type="match status" value="1"/>
</dbReference>
<dbReference type="SUPFAM" id="SSF46934">
    <property type="entry name" value="UBA-like"/>
    <property type="match status" value="1"/>
</dbReference>
<feature type="compositionally biased region" description="Pro residues" evidence="1">
    <location>
        <begin position="31"/>
        <end position="48"/>
    </location>
</feature>
<dbReference type="GO" id="GO:0072583">
    <property type="term" value="P:clathrin-dependent endocytosis"/>
    <property type="evidence" value="ECO:0007669"/>
    <property type="project" value="TreeGrafter"/>
</dbReference>
<dbReference type="InterPro" id="IPR009060">
    <property type="entry name" value="UBA-like_sf"/>
</dbReference>
<dbReference type="GO" id="GO:0005737">
    <property type="term" value="C:cytoplasm"/>
    <property type="evidence" value="ECO:0007669"/>
    <property type="project" value="TreeGrafter"/>
</dbReference>
<feature type="compositionally biased region" description="Basic and acidic residues" evidence="1">
    <location>
        <begin position="352"/>
        <end position="367"/>
    </location>
</feature>
<dbReference type="Gene3D" id="1.10.8.10">
    <property type="entry name" value="DNA helicase RuvA subunit, C-terminal domain"/>
    <property type="match status" value="1"/>
</dbReference>
<reference evidence="3" key="1">
    <citation type="submission" date="2023-10" db="EMBL/GenBank/DDBJ databases">
        <authorList>
            <person name="Hackl T."/>
        </authorList>
    </citation>
    <scope>NUCLEOTIDE SEQUENCE</scope>
</reference>
<accession>A0AAI8VMD4</accession>
<feature type="region of interest" description="Disordered" evidence="1">
    <location>
        <begin position="763"/>
        <end position="794"/>
    </location>
</feature>
<dbReference type="SUPFAM" id="SSF46565">
    <property type="entry name" value="Chaperone J-domain"/>
    <property type="match status" value="1"/>
</dbReference>
<evidence type="ECO:0000313" key="3">
    <source>
        <dbReference type="EMBL" id="CAJ2507564.1"/>
    </source>
</evidence>
<feature type="region of interest" description="Disordered" evidence="1">
    <location>
        <begin position="1"/>
        <end position="161"/>
    </location>
</feature>
<dbReference type="FunFam" id="1.10.287.110:FF:000002">
    <property type="entry name" value="putative tyrosine-protein phosphatase auxilin isoform X2"/>
    <property type="match status" value="1"/>
</dbReference>
<dbReference type="Proteomes" id="UP001295740">
    <property type="component" value="Unassembled WGS sequence"/>
</dbReference>
<dbReference type="AlphaFoldDB" id="A0AAI8VMD4"/>
<dbReference type="SMART" id="SM00165">
    <property type="entry name" value="UBA"/>
    <property type="match status" value="1"/>
</dbReference>
<feature type="domain" description="UBA" evidence="2">
    <location>
        <begin position="300"/>
        <end position="342"/>
    </location>
</feature>
<feature type="compositionally biased region" description="Polar residues" evidence="1">
    <location>
        <begin position="232"/>
        <end position="245"/>
    </location>
</feature>
<dbReference type="InterPro" id="IPR015940">
    <property type="entry name" value="UBA"/>
</dbReference>
<proteinExistence type="predicted"/>
<dbReference type="PROSITE" id="PS50030">
    <property type="entry name" value="UBA"/>
    <property type="match status" value="1"/>
</dbReference>
<feature type="compositionally biased region" description="Basic and acidic residues" evidence="1">
    <location>
        <begin position="475"/>
        <end position="493"/>
    </location>
</feature>
<dbReference type="InterPro" id="IPR036869">
    <property type="entry name" value="J_dom_sf"/>
</dbReference>
<dbReference type="Pfam" id="PF22562">
    <property type="entry name" value="UBA_7"/>
    <property type="match status" value="1"/>
</dbReference>
<feature type="region of interest" description="Disordered" evidence="1">
    <location>
        <begin position="343"/>
        <end position="403"/>
    </location>
</feature>
<organism evidence="3 4">
    <name type="scientific">Anthostomella pinea</name>
    <dbReference type="NCBI Taxonomy" id="933095"/>
    <lineage>
        <taxon>Eukaryota</taxon>
        <taxon>Fungi</taxon>
        <taxon>Dikarya</taxon>
        <taxon>Ascomycota</taxon>
        <taxon>Pezizomycotina</taxon>
        <taxon>Sordariomycetes</taxon>
        <taxon>Xylariomycetidae</taxon>
        <taxon>Xylariales</taxon>
        <taxon>Xylariaceae</taxon>
        <taxon>Anthostomella</taxon>
    </lineage>
</organism>
<feature type="compositionally biased region" description="Basic and acidic residues" evidence="1">
    <location>
        <begin position="376"/>
        <end position="391"/>
    </location>
</feature>
<comment type="caution">
    <text evidence="3">The sequence shown here is derived from an EMBL/GenBank/DDBJ whole genome shotgun (WGS) entry which is preliminary data.</text>
</comment>
<dbReference type="EMBL" id="CAUWAG010000010">
    <property type="protein sequence ID" value="CAJ2507564.1"/>
    <property type="molecule type" value="Genomic_DNA"/>
</dbReference>
<feature type="region of interest" description="Disordered" evidence="1">
    <location>
        <begin position="421"/>
        <end position="621"/>
    </location>
</feature>
<dbReference type="GO" id="GO:0072318">
    <property type="term" value="P:clathrin coat disassembly"/>
    <property type="evidence" value="ECO:0007669"/>
    <property type="project" value="TreeGrafter"/>
</dbReference>
<dbReference type="GO" id="GO:0031982">
    <property type="term" value="C:vesicle"/>
    <property type="evidence" value="ECO:0007669"/>
    <property type="project" value="TreeGrafter"/>
</dbReference>
<dbReference type="PANTHER" id="PTHR23172">
    <property type="entry name" value="AUXILIN/CYCLIN G-ASSOCIATED KINASE-RELATED"/>
    <property type="match status" value="1"/>
</dbReference>
<dbReference type="Gene3D" id="1.25.40.10">
    <property type="entry name" value="Tetratricopeptide repeat domain"/>
    <property type="match status" value="1"/>
</dbReference>
<gene>
    <name evidence="3" type="ORF">KHLLAP_LOCUS8032</name>
</gene>
<sequence length="915" mass="98536">MDDLSSLDWSSTSSGKGTKPQPMNPMKPMKPMNPPSFYPTLRPTPSPQPSGRSTPLSTQASGLAAPKSNTPKPANDSFSNLVSFGGAKSSANLSLRERQEQLAAEKRQREEEQRRKLQSQYGGGQFWDNIGQGSANASRTVSPAAPSFGGGGLGAQNGLKKDDDDLFAAFNKDTVVDNASHYPPPAQPLSGKSTPASATPLDLSNASAWNKPAVSNGGEFNDDDDPFGLNQLKPQSKPQRQATIESQEDDDFLGDLGKPVEEVRRKAQVARPRAEPGRPIEGSDSESEPKAPSRRGGSSDPFDKAVAELVDMGFDTEKARRGLTESGAGLNVQAAVGWLLDDAHKQARNTHGPRDSPAERTRREDSGSRNNGSSGRARDDEAGRMPPRRDTQSPASGDDFSKKAASVGNSLFKTANSLWKTGQKQVQKAVADFQQEGGDPNQPKWMRAAQQERAQLARGETKTGTDEAMMLESGMRPEKPSSRPTQDRRHPSRDQSPALPSRSSAQSSVTPRWQQPATSGLADPRVRLSKQAIEQQSAEAYVSPARRKKATPQPSPQPKPEADLLFNTSAPQPSQLKPQRSTQPSPSTAKPPPQVVSRPITTRPPPPTRKIPTVSSTVLQASSKHRLDGTAHFKRGDYDAAHTAYSNSLSGIPQSHPICIVILTNRALTALKTGNPKQAVGDADAAIGIIGLSCGEGEKVSLPDGDVRDMKDLYGKALSRKAEALEQMEKWADAGSVWQQCVEAGVGGASAIAGRQRCQKALAPKLKAAPRPAQPPKARPKPSAVSDFAPQKSSEAVQRLREANKAAEAADDEKFALGEKVDARISAWRDGKRDNLRALLGSMDQVLWEGSGWKKIGLHELVMANKVKIHYMKAIAKCHPDKLPQDASTEVRLIAATVFATLNESWDKFKEDNKL</sequence>
<feature type="compositionally biased region" description="Low complexity" evidence="1">
    <location>
        <begin position="1"/>
        <end position="30"/>
    </location>
</feature>